<dbReference type="Gene3D" id="3.20.20.370">
    <property type="entry name" value="Glycoside hydrolase/deacetylase"/>
    <property type="match status" value="1"/>
</dbReference>
<evidence type="ECO:0000313" key="3">
    <source>
        <dbReference type="Proteomes" id="UP000222366"/>
    </source>
</evidence>
<dbReference type="InterPro" id="IPR006837">
    <property type="entry name" value="Divergent_DAC"/>
</dbReference>
<dbReference type="Proteomes" id="UP000222366">
    <property type="component" value="Unassembled WGS sequence"/>
</dbReference>
<sequence length="361" mass="40151">MQHLLIQCLHSFTLLFGMLRFRYIRLWKILPLFVLSFTLNAHPARLAIVIDDFGYRLHNENKILQMPSAVSIAILPDSPHGREMAQKAHKQGREILIHLPMLPLSKQPLEKNTLHPSMNKEEIEAIVRNAIQKVPYATGMNNHMGSAMTSNLSGMKKVMGALSQYHLYFLDSVTIGSTQVAKASIGTPVQILRRNVFLDNVQTEAETLHQLNRAIALARKQGSAIAIGHPYPTTIRALRQGLATLPDDIELVAPSKLLNHAQPDKQTEQECINSQKSNTKSGITSESRVQYLKMVGETLVPSAIIHILQQHFEKLHSTDQIKSQQGDAMKDKTTQKKAGIKEKSTQNKTGAHKAVSTCSGS</sequence>
<feature type="compositionally biased region" description="Polar residues" evidence="1">
    <location>
        <begin position="269"/>
        <end position="283"/>
    </location>
</feature>
<dbReference type="EMBL" id="NJAJ01000010">
    <property type="protein sequence ID" value="PHM66204.1"/>
    <property type="molecule type" value="Genomic_DNA"/>
</dbReference>
<organism evidence="2 3">
    <name type="scientific">Xenorhabdus stockiae</name>
    <dbReference type="NCBI Taxonomy" id="351614"/>
    <lineage>
        <taxon>Bacteria</taxon>
        <taxon>Pseudomonadati</taxon>
        <taxon>Pseudomonadota</taxon>
        <taxon>Gammaproteobacteria</taxon>
        <taxon>Enterobacterales</taxon>
        <taxon>Morganellaceae</taxon>
        <taxon>Xenorhabdus</taxon>
    </lineage>
</organism>
<dbReference type="AlphaFoldDB" id="A0A2D0KRZ8"/>
<dbReference type="SUPFAM" id="SSF88713">
    <property type="entry name" value="Glycoside hydrolase/deacetylase"/>
    <property type="match status" value="1"/>
</dbReference>
<evidence type="ECO:0000313" key="2">
    <source>
        <dbReference type="EMBL" id="PHM66204.1"/>
    </source>
</evidence>
<feature type="region of interest" description="Disordered" evidence="1">
    <location>
        <begin position="318"/>
        <end position="361"/>
    </location>
</feature>
<feature type="compositionally biased region" description="Basic and acidic residues" evidence="1">
    <location>
        <begin position="328"/>
        <end position="345"/>
    </location>
</feature>
<feature type="region of interest" description="Disordered" evidence="1">
    <location>
        <begin position="260"/>
        <end position="283"/>
    </location>
</feature>
<dbReference type="CDD" id="cd10936">
    <property type="entry name" value="CE4_DAC2"/>
    <property type="match status" value="1"/>
</dbReference>
<dbReference type="InterPro" id="IPR011330">
    <property type="entry name" value="Glyco_hydro/deAcase_b/a-brl"/>
</dbReference>
<dbReference type="PANTHER" id="PTHR30105:SF2">
    <property type="entry name" value="DIVERGENT POLYSACCHARIDE DEACETYLASE SUPERFAMILY"/>
    <property type="match status" value="1"/>
</dbReference>
<protein>
    <recommendedName>
        <fullName evidence="4">Polysaccharide deacetylase</fullName>
    </recommendedName>
</protein>
<dbReference type="Pfam" id="PF04748">
    <property type="entry name" value="Polysacc_deac_2"/>
    <property type="match status" value="1"/>
</dbReference>
<comment type="caution">
    <text evidence="2">The sequence shown here is derived from an EMBL/GenBank/DDBJ whole genome shotgun (WGS) entry which is preliminary data.</text>
</comment>
<dbReference type="GO" id="GO:0005975">
    <property type="term" value="P:carbohydrate metabolic process"/>
    <property type="evidence" value="ECO:0007669"/>
    <property type="project" value="InterPro"/>
</dbReference>
<keyword evidence="3" id="KW-1185">Reference proteome</keyword>
<accession>A0A2D0KRZ8</accession>
<dbReference type="PANTHER" id="PTHR30105">
    <property type="entry name" value="UNCHARACTERIZED YIBQ-RELATED"/>
    <property type="match status" value="1"/>
</dbReference>
<reference evidence="2 3" key="1">
    <citation type="journal article" date="2017" name="Nat. Microbiol.">
        <title>Natural product diversity associated with the nematode symbionts Photorhabdus and Xenorhabdus.</title>
        <authorList>
            <person name="Tobias N.J."/>
            <person name="Wolff H."/>
            <person name="Djahanschiri B."/>
            <person name="Grundmann F."/>
            <person name="Kronenwerth M."/>
            <person name="Shi Y.M."/>
            <person name="Simonyi S."/>
            <person name="Grun P."/>
            <person name="Shapiro-Ilan D."/>
            <person name="Pidot S.J."/>
            <person name="Stinear T.P."/>
            <person name="Ebersberger I."/>
            <person name="Bode H.B."/>
        </authorList>
    </citation>
    <scope>NUCLEOTIDE SEQUENCE [LARGE SCALE GENOMIC DNA]</scope>
    <source>
        <strain evidence="2 3">DSM 17904</strain>
    </source>
</reference>
<evidence type="ECO:0008006" key="4">
    <source>
        <dbReference type="Google" id="ProtNLM"/>
    </source>
</evidence>
<gene>
    <name evidence="2" type="ORF">Xsto_01429</name>
</gene>
<name>A0A2D0KRZ8_9GAMM</name>
<evidence type="ECO:0000256" key="1">
    <source>
        <dbReference type="SAM" id="MobiDB-lite"/>
    </source>
</evidence>
<proteinExistence type="predicted"/>